<evidence type="ECO:0000256" key="1">
    <source>
        <dbReference type="SAM" id="MobiDB-lite"/>
    </source>
</evidence>
<organism evidence="2 3">
    <name type="scientific">Erinaceus europaeus</name>
    <name type="common">Western European hedgehog</name>
    <dbReference type="NCBI Taxonomy" id="9365"/>
    <lineage>
        <taxon>Eukaryota</taxon>
        <taxon>Metazoa</taxon>
        <taxon>Chordata</taxon>
        <taxon>Craniata</taxon>
        <taxon>Vertebrata</taxon>
        <taxon>Euteleostomi</taxon>
        <taxon>Mammalia</taxon>
        <taxon>Eutheria</taxon>
        <taxon>Laurasiatheria</taxon>
        <taxon>Eulipotyphla</taxon>
        <taxon>Erinaceidae</taxon>
        <taxon>Erinaceinae</taxon>
        <taxon>Erinaceus</taxon>
    </lineage>
</organism>
<evidence type="ECO:0000313" key="3">
    <source>
        <dbReference type="RefSeq" id="XP_060057647.1"/>
    </source>
</evidence>
<feature type="region of interest" description="Disordered" evidence="1">
    <location>
        <begin position="1"/>
        <end position="25"/>
    </location>
</feature>
<reference evidence="3" key="1">
    <citation type="submission" date="2025-08" db="UniProtKB">
        <authorList>
            <consortium name="RefSeq"/>
        </authorList>
    </citation>
    <scope>IDENTIFICATION</scope>
</reference>
<accession>A0ABM3Y9A4</accession>
<dbReference type="Proteomes" id="UP001652624">
    <property type="component" value="Chromosome 11"/>
</dbReference>
<dbReference type="RefSeq" id="XP_060057647.1">
    <property type="nucleotide sequence ID" value="XM_060201664.1"/>
</dbReference>
<evidence type="ECO:0000313" key="2">
    <source>
        <dbReference type="Proteomes" id="UP001652624"/>
    </source>
</evidence>
<sequence>MSQQNQQSWETPRAPMCSRPQWPSPCPTPCPASCAPCSGGCDSASQRPQDVNWAGTKRMRRRQPRCLRGGTTYRIKEEEC</sequence>
<dbReference type="InterPro" id="IPR031716">
    <property type="entry name" value="LCE6A"/>
</dbReference>
<protein>
    <submittedName>
        <fullName evidence="3">Late cornified envelope protein 6A</fullName>
    </submittedName>
</protein>
<gene>
    <name evidence="3" type="primary">LOC103125518</name>
</gene>
<dbReference type="GeneID" id="103125518"/>
<feature type="compositionally biased region" description="Polar residues" evidence="1">
    <location>
        <begin position="1"/>
        <end position="10"/>
    </location>
</feature>
<proteinExistence type="predicted"/>
<feature type="region of interest" description="Disordered" evidence="1">
    <location>
        <begin position="39"/>
        <end position="60"/>
    </location>
</feature>
<keyword evidence="2" id="KW-1185">Reference proteome</keyword>
<dbReference type="Pfam" id="PF15858">
    <property type="entry name" value="LCE6A"/>
    <property type="match status" value="1"/>
</dbReference>
<name>A0ABM3Y9A4_ERIEU</name>